<evidence type="ECO:0000313" key="2">
    <source>
        <dbReference type="Proteomes" id="UP000639772"/>
    </source>
</evidence>
<dbReference type="EMBL" id="JADCNM010000006">
    <property type="protein sequence ID" value="KAG0478690.1"/>
    <property type="molecule type" value="Genomic_DNA"/>
</dbReference>
<evidence type="ECO:0000313" key="1">
    <source>
        <dbReference type="EMBL" id="KAG0478690.1"/>
    </source>
</evidence>
<name>A0A835UZZ1_VANPL</name>
<proteinExistence type="predicted"/>
<reference evidence="1 2" key="1">
    <citation type="journal article" date="2020" name="Nat. Food">
        <title>A phased Vanilla planifolia genome enables genetic improvement of flavour and production.</title>
        <authorList>
            <person name="Hasing T."/>
            <person name="Tang H."/>
            <person name="Brym M."/>
            <person name="Khazi F."/>
            <person name="Huang T."/>
            <person name="Chambers A.H."/>
        </authorList>
    </citation>
    <scope>NUCLEOTIDE SEQUENCE [LARGE SCALE GENOMIC DNA]</scope>
    <source>
        <tissue evidence="1">Leaf</tissue>
    </source>
</reference>
<sequence>MANRHRITMREHYVSTYGDPSMQSPLQSGGLLGNSKELMMQWTFEGVSKALNPDRAVVGSPKDALGGLEIVWGASETTLGGLVIAFRGPKNGIVL</sequence>
<gene>
    <name evidence="1" type="ORF">HPP92_013409</name>
</gene>
<dbReference type="AlphaFoldDB" id="A0A835UZZ1"/>
<protein>
    <submittedName>
        <fullName evidence="1">Uncharacterized protein</fullName>
    </submittedName>
</protein>
<comment type="caution">
    <text evidence="1">The sequence shown here is derived from an EMBL/GenBank/DDBJ whole genome shotgun (WGS) entry which is preliminary data.</text>
</comment>
<dbReference type="Proteomes" id="UP000639772">
    <property type="component" value="Chromosome 6"/>
</dbReference>
<organism evidence="1 2">
    <name type="scientific">Vanilla planifolia</name>
    <name type="common">Vanilla</name>
    <dbReference type="NCBI Taxonomy" id="51239"/>
    <lineage>
        <taxon>Eukaryota</taxon>
        <taxon>Viridiplantae</taxon>
        <taxon>Streptophyta</taxon>
        <taxon>Embryophyta</taxon>
        <taxon>Tracheophyta</taxon>
        <taxon>Spermatophyta</taxon>
        <taxon>Magnoliopsida</taxon>
        <taxon>Liliopsida</taxon>
        <taxon>Asparagales</taxon>
        <taxon>Orchidaceae</taxon>
        <taxon>Vanilloideae</taxon>
        <taxon>Vanilleae</taxon>
        <taxon>Vanilla</taxon>
    </lineage>
</organism>
<accession>A0A835UZZ1</accession>